<protein>
    <submittedName>
        <fullName evidence="9">Peptide/nickel transport system permease protein</fullName>
    </submittedName>
</protein>
<keyword evidence="2 7" id="KW-0813">Transport</keyword>
<dbReference type="Pfam" id="PF19300">
    <property type="entry name" value="BPD_transp_1_N"/>
    <property type="match status" value="1"/>
</dbReference>
<feature type="transmembrane region" description="Helical" evidence="7">
    <location>
        <begin position="272"/>
        <end position="295"/>
    </location>
</feature>
<keyword evidence="4 7" id="KW-0812">Transmembrane</keyword>
<comment type="similarity">
    <text evidence="7">Belongs to the binding-protein-dependent transport system permease family.</text>
</comment>
<gene>
    <name evidence="9" type="ORF">GA0070617_3074</name>
</gene>
<accession>A0A1C6UP93</accession>
<dbReference type="PANTHER" id="PTHR43163:SF2">
    <property type="entry name" value="ABC TRANSPORTER PERMEASE PROTEIN"/>
    <property type="match status" value="1"/>
</dbReference>
<keyword evidence="3" id="KW-1003">Cell membrane</keyword>
<organism evidence="9 10">
    <name type="scientific">Micromonospora yangpuensis</name>
    <dbReference type="NCBI Taxonomy" id="683228"/>
    <lineage>
        <taxon>Bacteria</taxon>
        <taxon>Bacillati</taxon>
        <taxon>Actinomycetota</taxon>
        <taxon>Actinomycetes</taxon>
        <taxon>Micromonosporales</taxon>
        <taxon>Micromonosporaceae</taxon>
        <taxon>Micromonospora</taxon>
    </lineage>
</organism>
<comment type="subcellular location">
    <subcellularLocation>
        <location evidence="1 7">Cell membrane</location>
        <topology evidence="1 7">Multi-pass membrane protein</topology>
    </subcellularLocation>
</comment>
<evidence type="ECO:0000256" key="7">
    <source>
        <dbReference type="RuleBase" id="RU363032"/>
    </source>
</evidence>
<dbReference type="OrthoDB" id="147639at2"/>
<dbReference type="GO" id="GO:0055085">
    <property type="term" value="P:transmembrane transport"/>
    <property type="evidence" value="ECO:0007669"/>
    <property type="project" value="InterPro"/>
</dbReference>
<feature type="transmembrane region" description="Helical" evidence="7">
    <location>
        <begin position="133"/>
        <end position="156"/>
    </location>
</feature>
<keyword evidence="10" id="KW-1185">Reference proteome</keyword>
<dbReference type="SUPFAM" id="SSF161098">
    <property type="entry name" value="MetI-like"/>
    <property type="match status" value="1"/>
</dbReference>
<name>A0A1C6UP93_9ACTN</name>
<proteinExistence type="inferred from homology"/>
<keyword evidence="5 7" id="KW-1133">Transmembrane helix</keyword>
<dbReference type="PROSITE" id="PS50928">
    <property type="entry name" value="ABC_TM1"/>
    <property type="match status" value="1"/>
</dbReference>
<evidence type="ECO:0000256" key="2">
    <source>
        <dbReference type="ARBA" id="ARBA00022448"/>
    </source>
</evidence>
<dbReference type="InterPro" id="IPR045621">
    <property type="entry name" value="BPD_transp_1_N"/>
</dbReference>
<feature type="transmembrane region" description="Helical" evidence="7">
    <location>
        <begin position="98"/>
        <end position="121"/>
    </location>
</feature>
<evidence type="ECO:0000256" key="5">
    <source>
        <dbReference type="ARBA" id="ARBA00022989"/>
    </source>
</evidence>
<dbReference type="EMBL" id="FMIA01000002">
    <property type="protein sequence ID" value="SCL55846.1"/>
    <property type="molecule type" value="Genomic_DNA"/>
</dbReference>
<evidence type="ECO:0000313" key="10">
    <source>
        <dbReference type="Proteomes" id="UP000198937"/>
    </source>
</evidence>
<dbReference type="Pfam" id="PF00528">
    <property type="entry name" value="BPD_transp_1"/>
    <property type="match status" value="1"/>
</dbReference>
<dbReference type="InterPro" id="IPR035906">
    <property type="entry name" value="MetI-like_sf"/>
</dbReference>
<sequence length="309" mass="33150">MTKLLRQRLLQLLLVILGISSLVFFLVRVSGDPVAAIAGTDADPETLAAIRSNLGLDDPILLQYVRFLGDLLVLDFGDSYQYRSSAMGLVLDRLPASALLTILAMVIAVGIGVPAGVLGAVHRDGFLGRAVNGFAILGQSIPSFVLGILLIMVFSVSLGVLPSFGGEGVASLVLPAVTLSAFICARQMRLVQAYTLEELSKGYVRTANSLGYSNRRIRYRHILRNVTVPMLSLVGLELGQFIAGSVVVESVFSWPGLGRLMVESVAARDYPVLQAGVFVIGVLVVLINFIVDLLYQVVDPRLKSQLVAK</sequence>
<dbReference type="RefSeq" id="WP_091438108.1">
    <property type="nucleotide sequence ID" value="NZ_BMMJ01000005.1"/>
</dbReference>
<evidence type="ECO:0000259" key="8">
    <source>
        <dbReference type="PROSITE" id="PS50928"/>
    </source>
</evidence>
<dbReference type="GO" id="GO:0005886">
    <property type="term" value="C:plasma membrane"/>
    <property type="evidence" value="ECO:0007669"/>
    <property type="project" value="UniProtKB-SubCell"/>
</dbReference>
<feature type="transmembrane region" description="Helical" evidence="7">
    <location>
        <begin position="168"/>
        <end position="185"/>
    </location>
</feature>
<dbReference type="Proteomes" id="UP000198937">
    <property type="component" value="Unassembled WGS sequence"/>
</dbReference>
<keyword evidence="6 7" id="KW-0472">Membrane</keyword>
<dbReference type="InterPro" id="IPR000515">
    <property type="entry name" value="MetI-like"/>
</dbReference>
<evidence type="ECO:0000256" key="6">
    <source>
        <dbReference type="ARBA" id="ARBA00023136"/>
    </source>
</evidence>
<dbReference type="CDD" id="cd06261">
    <property type="entry name" value="TM_PBP2"/>
    <property type="match status" value="1"/>
</dbReference>
<evidence type="ECO:0000256" key="1">
    <source>
        <dbReference type="ARBA" id="ARBA00004651"/>
    </source>
</evidence>
<dbReference type="PANTHER" id="PTHR43163">
    <property type="entry name" value="DIPEPTIDE TRANSPORT SYSTEM PERMEASE PROTEIN DPPB-RELATED"/>
    <property type="match status" value="1"/>
</dbReference>
<dbReference type="STRING" id="683228.GA0070617_3074"/>
<dbReference type="AlphaFoldDB" id="A0A1C6UP93"/>
<evidence type="ECO:0000256" key="4">
    <source>
        <dbReference type="ARBA" id="ARBA00022692"/>
    </source>
</evidence>
<feature type="transmembrane region" description="Helical" evidence="7">
    <location>
        <begin position="226"/>
        <end position="252"/>
    </location>
</feature>
<reference evidence="9 10" key="1">
    <citation type="submission" date="2016-06" db="EMBL/GenBank/DDBJ databases">
        <authorList>
            <person name="Kjaerup R.B."/>
            <person name="Dalgaard T.S."/>
            <person name="Juul-Madsen H.R."/>
        </authorList>
    </citation>
    <scope>NUCLEOTIDE SEQUENCE [LARGE SCALE GENOMIC DNA]</scope>
    <source>
        <strain evidence="9 10">DSM 45577</strain>
    </source>
</reference>
<dbReference type="Gene3D" id="1.10.3720.10">
    <property type="entry name" value="MetI-like"/>
    <property type="match status" value="1"/>
</dbReference>
<feature type="domain" description="ABC transmembrane type-1" evidence="8">
    <location>
        <begin position="94"/>
        <end position="295"/>
    </location>
</feature>
<evidence type="ECO:0000313" key="9">
    <source>
        <dbReference type="EMBL" id="SCL55846.1"/>
    </source>
</evidence>
<evidence type="ECO:0000256" key="3">
    <source>
        <dbReference type="ARBA" id="ARBA00022475"/>
    </source>
</evidence>